<accession>A0ABW2XZ58</accession>
<dbReference type="RefSeq" id="WP_131761021.1">
    <property type="nucleotide sequence ID" value="NZ_CAACUY010000142.1"/>
</dbReference>
<evidence type="ECO:0000259" key="4">
    <source>
        <dbReference type="SMART" id="SM00822"/>
    </source>
</evidence>
<dbReference type="EMBL" id="JBHTGP010000018">
    <property type="protein sequence ID" value="MFD0690754.1"/>
    <property type="molecule type" value="Genomic_DNA"/>
</dbReference>
<gene>
    <name evidence="5" type="ORF">ACFQZM_40125</name>
</gene>
<evidence type="ECO:0000256" key="2">
    <source>
        <dbReference type="ARBA" id="ARBA00022857"/>
    </source>
</evidence>
<evidence type="ECO:0000256" key="1">
    <source>
        <dbReference type="ARBA" id="ARBA00006484"/>
    </source>
</evidence>
<dbReference type="CDD" id="cd05233">
    <property type="entry name" value="SDR_c"/>
    <property type="match status" value="1"/>
</dbReference>
<keyword evidence="3 5" id="KW-0560">Oxidoreductase</keyword>
<dbReference type="InterPro" id="IPR002347">
    <property type="entry name" value="SDR_fam"/>
</dbReference>
<dbReference type="Gene3D" id="3.40.50.720">
    <property type="entry name" value="NAD(P)-binding Rossmann-like Domain"/>
    <property type="match status" value="1"/>
</dbReference>
<evidence type="ECO:0000313" key="5">
    <source>
        <dbReference type="EMBL" id="MFD0690754.1"/>
    </source>
</evidence>
<evidence type="ECO:0000256" key="3">
    <source>
        <dbReference type="ARBA" id="ARBA00023002"/>
    </source>
</evidence>
<dbReference type="EC" id="1.-.-.-" evidence="5"/>
<reference evidence="6" key="1">
    <citation type="journal article" date="2019" name="Int. J. Syst. Evol. Microbiol.">
        <title>The Global Catalogue of Microorganisms (GCM) 10K type strain sequencing project: providing services to taxonomists for standard genome sequencing and annotation.</title>
        <authorList>
            <consortium name="The Broad Institute Genomics Platform"/>
            <consortium name="The Broad Institute Genome Sequencing Center for Infectious Disease"/>
            <person name="Wu L."/>
            <person name="Ma J."/>
        </authorList>
    </citation>
    <scope>NUCLEOTIDE SEQUENCE [LARGE SCALE GENOMIC DNA]</scope>
    <source>
        <strain evidence="6">JCM 9371</strain>
    </source>
</reference>
<proteinExistence type="inferred from homology"/>
<dbReference type="GO" id="GO:0016491">
    <property type="term" value="F:oxidoreductase activity"/>
    <property type="evidence" value="ECO:0007669"/>
    <property type="project" value="UniProtKB-KW"/>
</dbReference>
<sequence length="245" mass="26006">MGMLDGRRVLVVGASRGIGAAVAAACAEQGARVALAARSAEKLSVAAKECGEGAVTVACDVRDEGRCREAVATVVERLGGLDTLVYTVGMGLFKAVSEIDSDSWRAVFETNVFGAAHVTSAAVPHLEQAGGHAVYMGSESALYEPSPWRGIAAYIASKRALDSVVRSYRAEHPAVAFTNFCPGATITEFAADIPQEAMERYVPEWVDRGYLGSGLLESSDHARMVVSILGLPERVHVDRVEVRPR</sequence>
<feature type="domain" description="Ketoreductase" evidence="4">
    <location>
        <begin position="7"/>
        <end position="189"/>
    </location>
</feature>
<evidence type="ECO:0000313" key="6">
    <source>
        <dbReference type="Proteomes" id="UP001597063"/>
    </source>
</evidence>
<keyword evidence="6" id="KW-1185">Reference proteome</keyword>
<dbReference type="InterPro" id="IPR057326">
    <property type="entry name" value="KR_dom"/>
</dbReference>
<organism evidence="5 6">
    <name type="scientific">Actinomadura fibrosa</name>
    <dbReference type="NCBI Taxonomy" id="111802"/>
    <lineage>
        <taxon>Bacteria</taxon>
        <taxon>Bacillati</taxon>
        <taxon>Actinomycetota</taxon>
        <taxon>Actinomycetes</taxon>
        <taxon>Streptosporangiales</taxon>
        <taxon>Thermomonosporaceae</taxon>
        <taxon>Actinomadura</taxon>
    </lineage>
</organism>
<comment type="caution">
    <text evidence="5">The sequence shown here is derived from an EMBL/GenBank/DDBJ whole genome shotgun (WGS) entry which is preliminary data.</text>
</comment>
<dbReference type="SMART" id="SM00822">
    <property type="entry name" value="PKS_KR"/>
    <property type="match status" value="1"/>
</dbReference>
<name>A0ABW2XZ58_9ACTN</name>
<protein>
    <submittedName>
        <fullName evidence="5">SDR family oxidoreductase</fullName>
        <ecNumber evidence="5">1.-.-.-</ecNumber>
    </submittedName>
</protein>
<comment type="similarity">
    <text evidence="1">Belongs to the short-chain dehydrogenases/reductases (SDR) family.</text>
</comment>
<dbReference type="PANTHER" id="PTHR43391:SF14">
    <property type="entry name" value="DEHYDROGENASE_REDUCTASE SDR FAMILY PROTEIN 7-LIKE"/>
    <property type="match status" value="1"/>
</dbReference>
<dbReference type="SUPFAM" id="SSF51735">
    <property type="entry name" value="NAD(P)-binding Rossmann-fold domains"/>
    <property type="match status" value="1"/>
</dbReference>
<dbReference type="PANTHER" id="PTHR43391">
    <property type="entry name" value="RETINOL DEHYDROGENASE-RELATED"/>
    <property type="match status" value="1"/>
</dbReference>
<dbReference type="Proteomes" id="UP001597063">
    <property type="component" value="Unassembled WGS sequence"/>
</dbReference>
<dbReference type="InterPro" id="IPR036291">
    <property type="entry name" value="NAD(P)-bd_dom_sf"/>
</dbReference>
<keyword evidence="2" id="KW-0521">NADP</keyword>
<dbReference type="PRINTS" id="PR00081">
    <property type="entry name" value="GDHRDH"/>
</dbReference>
<dbReference type="Pfam" id="PF00106">
    <property type="entry name" value="adh_short"/>
    <property type="match status" value="1"/>
</dbReference>